<dbReference type="PANTHER" id="PTHR30193:SF41">
    <property type="entry name" value="DIACETYLCHITOBIOSE UPTAKE SYSTEM PERMEASE PROTEIN NGCF"/>
    <property type="match status" value="1"/>
</dbReference>
<dbReference type="Pfam" id="PF00528">
    <property type="entry name" value="BPD_transp_1"/>
    <property type="match status" value="1"/>
</dbReference>
<dbReference type="InterPro" id="IPR051393">
    <property type="entry name" value="ABC_transporter_permease"/>
</dbReference>
<evidence type="ECO:0000256" key="3">
    <source>
        <dbReference type="ARBA" id="ARBA00022475"/>
    </source>
</evidence>
<evidence type="ECO:0000256" key="8">
    <source>
        <dbReference type="SAM" id="MobiDB-lite"/>
    </source>
</evidence>
<keyword evidence="2 7" id="KW-0813">Transport</keyword>
<dbReference type="EMBL" id="WNLP01000009">
    <property type="protein sequence ID" value="MUH60272.1"/>
    <property type="molecule type" value="Genomic_DNA"/>
</dbReference>
<evidence type="ECO:0000313" key="10">
    <source>
        <dbReference type="EMBL" id="MUH60272.1"/>
    </source>
</evidence>
<gene>
    <name evidence="10" type="ORF">GSD1FS_1637</name>
</gene>
<feature type="transmembrane region" description="Helical" evidence="7">
    <location>
        <begin position="323"/>
        <end position="342"/>
    </location>
</feature>
<comment type="caution">
    <text evidence="10">The sequence shown here is derived from an EMBL/GenBank/DDBJ whole genome shotgun (WGS) entry which is preliminary data.</text>
</comment>
<keyword evidence="6 7" id="KW-0472">Membrane</keyword>
<feature type="transmembrane region" description="Helical" evidence="7">
    <location>
        <begin position="194"/>
        <end position="216"/>
    </location>
</feature>
<reference evidence="10 11" key="1">
    <citation type="submission" date="2019-09" db="EMBL/GenBank/DDBJ databases">
        <title>Bifidobacterium canis sp. nov., isolated from the digestive tract of German Shepherd dog puppy.</title>
        <authorList>
            <person name="Bunesova V."/>
        </authorList>
    </citation>
    <scope>NUCLEOTIDE SEQUENCE [LARGE SCALE GENOMIC DNA]</scope>
    <source>
        <strain evidence="10 11">GSD1FS</strain>
    </source>
</reference>
<dbReference type="CDD" id="cd06261">
    <property type="entry name" value="TM_PBP2"/>
    <property type="match status" value="1"/>
</dbReference>
<dbReference type="PROSITE" id="PS50928">
    <property type="entry name" value="ABC_TM1"/>
    <property type="match status" value="1"/>
</dbReference>
<evidence type="ECO:0000259" key="9">
    <source>
        <dbReference type="PROSITE" id="PS50928"/>
    </source>
</evidence>
<comment type="subcellular location">
    <subcellularLocation>
        <location evidence="1 7">Cell membrane</location>
        <topology evidence="1 7">Multi-pass membrane protein</topology>
    </subcellularLocation>
</comment>
<evidence type="ECO:0000256" key="4">
    <source>
        <dbReference type="ARBA" id="ARBA00022692"/>
    </source>
</evidence>
<feature type="compositionally biased region" description="Low complexity" evidence="8">
    <location>
        <begin position="10"/>
        <end position="27"/>
    </location>
</feature>
<dbReference type="GO" id="GO:0005886">
    <property type="term" value="C:plasma membrane"/>
    <property type="evidence" value="ECO:0007669"/>
    <property type="project" value="UniProtKB-SubCell"/>
</dbReference>
<dbReference type="Proteomes" id="UP000487882">
    <property type="component" value="Unassembled WGS sequence"/>
</dbReference>
<name>A0A7K1J6N2_9BIFI</name>
<comment type="similarity">
    <text evidence="7">Belongs to the binding-protein-dependent transport system permease family.</text>
</comment>
<keyword evidence="5 7" id="KW-1133">Transmembrane helix</keyword>
<evidence type="ECO:0000313" key="11">
    <source>
        <dbReference type="Proteomes" id="UP000487882"/>
    </source>
</evidence>
<dbReference type="InterPro" id="IPR000515">
    <property type="entry name" value="MetI-like"/>
</dbReference>
<feature type="transmembrane region" description="Helical" evidence="7">
    <location>
        <begin position="162"/>
        <end position="182"/>
    </location>
</feature>
<evidence type="ECO:0000256" key="7">
    <source>
        <dbReference type="RuleBase" id="RU363032"/>
    </source>
</evidence>
<dbReference type="SUPFAM" id="SSF161098">
    <property type="entry name" value="MetI-like"/>
    <property type="match status" value="1"/>
</dbReference>
<dbReference type="AlphaFoldDB" id="A0A7K1J6N2"/>
<accession>A0A7K1J6N2</accession>
<dbReference type="PANTHER" id="PTHR30193">
    <property type="entry name" value="ABC TRANSPORTER PERMEASE PROTEIN"/>
    <property type="match status" value="1"/>
</dbReference>
<evidence type="ECO:0000256" key="5">
    <source>
        <dbReference type="ARBA" id="ARBA00022989"/>
    </source>
</evidence>
<sequence>MSTITSTKPKSAGAGASRKAARAVKGANSADGKDGMSVKQNKTKQKMSAAAKREERTGWMFMLPFVLLFLLVFIFPIFYAIYSSFFQQVATGGGAYGGGELVNKFVGFENFKYVITSHDFWAGMGRVMLYTVIQVPLMIISALVLAMLLDSFIVKHVSGFRLGYFLPYAIPGVIAAIIWVYLYNGQISPIVKGLAAIGINVDFFASNMVLASMINITTWTFTGYNMLIFLSALQAIPHELYEAARIDGANGWQIATKIKLPNVRGAALLAMLLSIVGTIQLFNEPQVMQTADPGISRSYTPMMMAFNTSRGFLTPKGDGPSNAIAIVMAIIAGLLAMIYAFVERKVNEQ</sequence>
<organism evidence="10 11">
    <name type="scientific">Bifidobacterium canis</name>
    <dbReference type="NCBI Taxonomy" id="2610880"/>
    <lineage>
        <taxon>Bacteria</taxon>
        <taxon>Bacillati</taxon>
        <taxon>Actinomycetota</taxon>
        <taxon>Actinomycetes</taxon>
        <taxon>Bifidobacteriales</taxon>
        <taxon>Bifidobacteriaceae</taxon>
        <taxon>Bifidobacterium</taxon>
    </lineage>
</organism>
<feature type="transmembrane region" description="Helical" evidence="7">
    <location>
        <begin position="61"/>
        <end position="82"/>
    </location>
</feature>
<feature type="transmembrane region" description="Helical" evidence="7">
    <location>
        <begin position="127"/>
        <end position="150"/>
    </location>
</feature>
<evidence type="ECO:0000256" key="6">
    <source>
        <dbReference type="ARBA" id="ARBA00023136"/>
    </source>
</evidence>
<feature type="domain" description="ABC transmembrane type-1" evidence="9">
    <location>
        <begin position="124"/>
        <end position="339"/>
    </location>
</feature>
<dbReference type="GO" id="GO:0055085">
    <property type="term" value="P:transmembrane transport"/>
    <property type="evidence" value="ECO:0007669"/>
    <property type="project" value="InterPro"/>
</dbReference>
<evidence type="ECO:0000256" key="2">
    <source>
        <dbReference type="ARBA" id="ARBA00022448"/>
    </source>
</evidence>
<dbReference type="InterPro" id="IPR035906">
    <property type="entry name" value="MetI-like_sf"/>
</dbReference>
<keyword evidence="11" id="KW-1185">Reference proteome</keyword>
<keyword evidence="4 7" id="KW-0812">Transmembrane</keyword>
<evidence type="ECO:0000256" key="1">
    <source>
        <dbReference type="ARBA" id="ARBA00004651"/>
    </source>
</evidence>
<keyword evidence="3" id="KW-1003">Cell membrane</keyword>
<dbReference type="Gene3D" id="1.10.3720.10">
    <property type="entry name" value="MetI-like"/>
    <property type="match status" value="1"/>
</dbReference>
<proteinExistence type="inferred from homology"/>
<feature type="transmembrane region" description="Helical" evidence="7">
    <location>
        <begin position="263"/>
        <end position="282"/>
    </location>
</feature>
<protein>
    <submittedName>
        <fullName evidence="10">ABC transporter permease</fullName>
    </submittedName>
</protein>
<feature type="region of interest" description="Disordered" evidence="8">
    <location>
        <begin position="1"/>
        <end position="47"/>
    </location>
</feature>